<sequence length="149" mass="16222">MSTPFLSSLRSSMGATGANAIVSAAPHSTVGKSAMMSLFSDLDLALDASGAVVSGGSAAKDLLASKNAEKQAEAEEAARHALRKEQQQKQQQQKKEQPVTALSQAIGFFDQEMDERDAFTSRNTKRRKGKRGTSVVRGRRQRHEKYQRV</sequence>
<feature type="compositionally biased region" description="Basic and acidic residues" evidence="1">
    <location>
        <begin position="67"/>
        <end position="97"/>
    </location>
</feature>
<dbReference type="EMBL" id="NBNE01000264">
    <property type="protein sequence ID" value="OWZ21045.1"/>
    <property type="molecule type" value="Genomic_DNA"/>
</dbReference>
<dbReference type="Proteomes" id="UP000198211">
    <property type="component" value="Unassembled WGS sequence"/>
</dbReference>
<reference evidence="3" key="1">
    <citation type="submission" date="2017-03" db="EMBL/GenBank/DDBJ databases">
        <title>Phytopthora megakarya and P. palmivora, two closely related causual agents of cacao black pod achieved similar genome size and gene model numbers by different mechanisms.</title>
        <authorList>
            <person name="Ali S."/>
            <person name="Shao J."/>
            <person name="Larry D.J."/>
            <person name="Kronmiller B."/>
            <person name="Shen D."/>
            <person name="Strem M.D."/>
            <person name="Melnick R.L."/>
            <person name="Guiltinan M.J."/>
            <person name="Tyler B.M."/>
            <person name="Meinhardt L.W."/>
            <person name="Bailey B.A."/>
        </authorList>
    </citation>
    <scope>NUCLEOTIDE SEQUENCE [LARGE SCALE GENOMIC DNA]</scope>
    <source>
        <strain evidence="3">zdho120</strain>
    </source>
</reference>
<keyword evidence="3" id="KW-1185">Reference proteome</keyword>
<proteinExistence type="predicted"/>
<evidence type="ECO:0000256" key="1">
    <source>
        <dbReference type="SAM" id="MobiDB-lite"/>
    </source>
</evidence>
<evidence type="ECO:0000313" key="2">
    <source>
        <dbReference type="EMBL" id="OWZ21045.1"/>
    </source>
</evidence>
<gene>
    <name evidence="2" type="ORF">PHMEG_0004471</name>
</gene>
<dbReference type="OrthoDB" id="166203at2759"/>
<organism evidence="2 3">
    <name type="scientific">Phytophthora megakarya</name>
    <dbReference type="NCBI Taxonomy" id="4795"/>
    <lineage>
        <taxon>Eukaryota</taxon>
        <taxon>Sar</taxon>
        <taxon>Stramenopiles</taxon>
        <taxon>Oomycota</taxon>
        <taxon>Peronosporomycetes</taxon>
        <taxon>Peronosporales</taxon>
        <taxon>Peronosporaceae</taxon>
        <taxon>Phytophthora</taxon>
    </lineage>
</organism>
<protein>
    <submittedName>
        <fullName evidence="2">Uncharacterized protein</fullName>
    </submittedName>
</protein>
<feature type="region of interest" description="Disordered" evidence="1">
    <location>
        <begin position="65"/>
        <end position="149"/>
    </location>
</feature>
<evidence type="ECO:0000313" key="3">
    <source>
        <dbReference type="Proteomes" id="UP000198211"/>
    </source>
</evidence>
<feature type="compositionally biased region" description="Basic residues" evidence="1">
    <location>
        <begin position="123"/>
        <end position="143"/>
    </location>
</feature>
<accession>A0A225WTR9</accession>
<dbReference type="AlphaFoldDB" id="A0A225WTR9"/>
<comment type="caution">
    <text evidence="2">The sequence shown here is derived from an EMBL/GenBank/DDBJ whole genome shotgun (WGS) entry which is preliminary data.</text>
</comment>
<name>A0A225WTR9_9STRA</name>